<feature type="transmembrane region" description="Helical" evidence="1">
    <location>
        <begin position="53"/>
        <end position="74"/>
    </location>
</feature>
<feature type="transmembrane region" description="Helical" evidence="1">
    <location>
        <begin position="110"/>
        <end position="129"/>
    </location>
</feature>
<name>A0A0J9EFJ8_9RHOB</name>
<reference evidence="2 3" key="1">
    <citation type="submission" date="2015-06" db="EMBL/GenBank/DDBJ databases">
        <title>Draft genome sequence of an Alphaproteobacteria species associated to the Mediterranean sponge Oscarella lobularis.</title>
        <authorList>
            <person name="Jourda C."/>
            <person name="Santini S."/>
            <person name="Claverie J.-M."/>
        </authorList>
    </citation>
    <scope>NUCLEOTIDE SEQUENCE [LARGE SCALE GENOMIC DNA]</scope>
    <source>
        <strain evidence="2">IGS</strain>
    </source>
</reference>
<evidence type="ECO:0000313" key="3">
    <source>
        <dbReference type="Proteomes" id="UP000037178"/>
    </source>
</evidence>
<sequence length="152" mass="15668">MTALKATLLIAGSIIVWLGLNVGLGGIATLGWQGATNFVAATDARVYAVQDNHVRFIAGVWTAVGLLMIAGAIAFQQLRGVLVALTAMVFVGGLMRLSAGDFALLASAKIAPSLFAELVLFPALGLWIAGAGGDKKKGRPNRTPPLHSSTEA</sequence>
<feature type="transmembrane region" description="Helical" evidence="1">
    <location>
        <begin position="81"/>
        <end position="98"/>
    </location>
</feature>
<dbReference type="AlphaFoldDB" id="A0A0J9EFJ8"/>
<dbReference type="Pfam" id="PF14248">
    <property type="entry name" value="DUF4345"/>
    <property type="match status" value="1"/>
</dbReference>
<keyword evidence="3" id="KW-1185">Reference proteome</keyword>
<feature type="transmembrane region" description="Helical" evidence="1">
    <location>
        <begin position="7"/>
        <end position="33"/>
    </location>
</feature>
<evidence type="ECO:0000313" key="2">
    <source>
        <dbReference type="EMBL" id="KMW60454.1"/>
    </source>
</evidence>
<keyword evidence="1" id="KW-1133">Transmembrane helix</keyword>
<evidence type="ECO:0000256" key="1">
    <source>
        <dbReference type="SAM" id="Phobius"/>
    </source>
</evidence>
<protein>
    <recommendedName>
        <fullName evidence="4">DUF4345 domain-containing protein</fullName>
    </recommendedName>
</protein>
<dbReference type="InterPro" id="IPR025597">
    <property type="entry name" value="DUF4345"/>
</dbReference>
<accession>A0A0J9EFJ8</accession>
<keyword evidence="1" id="KW-0812">Transmembrane</keyword>
<evidence type="ECO:0008006" key="4">
    <source>
        <dbReference type="Google" id="ProtNLM"/>
    </source>
</evidence>
<dbReference type="RefSeq" id="WP_049641533.1">
    <property type="nucleotide sequence ID" value="NZ_LFTY01000001.1"/>
</dbReference>
<gene>
    <name evidence="2" type="ORF">AIOL_000610</name>
</gene>
<dbReference type="EMBL" id="LFTY01000001">
    <property type="protein sequence ID" value="KMW60454.1"/>
    <property type="molecule type" value="Genomic_DNA"/>
</dbReference>
<dbReference type="STRING" id="1675527.AIOL_000610"/>
<organism evidence="2 3">
    <name type="scientific">Candidatus Rhodobacter oscarellae</name>
    <dbReference type="NCBI Taxonomy" id="1675527"/>
    <lineage>
        <taxon>Bacteria</taxon>
        <taxon>Pseudomonadati</taxon>
        <taxon>Pseudomonadota</taxon>
        <taxon>Alphaproteobacteria</taxon>
        <taxon>Rhodobacterales</taxon>
        <taxon>Rhodobacter group</taxon>
        <taxon>Rhodobacter</taxon>
    </lineage>
</organism>
<keyword evidence="1" id="KW-0472">Membrane</keyword>
<dbReference type="PATRIC" id="fig|1675527.3.peg.667"/>
<comment type="caution">
    <text evidence="2">The sequence shown here is derived from an EMBL/GenBank/DDBJ whole genome shotgun (WGS) entry which is preliminary data.</text>
</comment>
<dbReference type="OrthoDB" id="7667926at2"/>
<dbReference type="Proteomes" id="UP000037178">
    <property type="component" value="Unassembled WGS sequence"/>
</dbReference>
<proteinExistence type="predicted"/>